<proteinExistence type="predicted"/>
<reference evidence="2" key="1">
    <citation type="submission" date="2023-04" db="EMBL/GenBank/DDBJ databases">
        <title>Candida boidinii NBRC 10035.</title>
        <authorList>
            <person name="Ichikawa N."/>
            <person name="Sato H."/>
            <person name="Tonouchi N."/>
        </authorList>
    </citation>
    <scope>NUCLEOTIDE SEQUENCE</scope>
    <source>
        <strain evidence="2">NBRC 10035</strain>
    </source>
</reference>
<keyword evidence="3" id="KW-1185">Reference proteome</keyword>
<feature type="region of interest" description="Disordered" evidence="1">
    <location>
        <begin position="130"/>
        <end position="196"/>
    </location>
</feature>
<comment type="caution">
    <text evidence="2">The sequence shown here is derived from an EMBL/GenBank/DDBJ whole genome shotgun (WGS) entry which is preliminary data.</text>
</comment>
<organism evidence="2 3">
    <name type="scientific">Candida boidinii</name>
    <name type="common">Yeast</name>
    <dbReference type="NCBI Taxonomy" id="5477"/>
    <lineage>
        <taxon>Eukaryota</taxon>
        <taxon>Fungi</taxon>
        <taxon>Dikarya</taxon>
        <taxon>Ascomycota</taxon>
        <taxon>Saccharomycotina</taxon>
        <taxon>Pichiomycetes</taxon>
        <taxon>Pichiales</taxon>
        <taxon>Pichiaceae</taxon>
        <taxon>Ogataea</taxon>
        <taxon>Ogataea/Candida clade</taxon>
    </lineage>
</organism>
<dbReference type="AlphaFoldDB" id="A0A9W6T8A7"/>
<accession>A0A9W6T8A7</accession>
<protein>
    <submittedName>
        <fullName evidence="2">Unnamed protein product</fullName>
    </submittedName>
</protein>
<feature type="region of interest" description="Disordered" evidence="1">
    <location>
        <begin position="1"/>
        <end position="41"/>
    </location>
</feature>
<feature type="compositionally biased region" description="Low complexity" evidence="1">
    <location>
        <begin position="157"/>
        <end position="196"/>
    </location>
</feature>
<evidence type="ECO:0000313" key="2">
    <source>
        <dbReference type="EMBL" id="GME80652.1"/>
    </source>
</evidence>
<sequence>MNSNNNTNNTNNNTINANITSSSTNNNPTTNSSNLSGLNKSSFPRLNSIAEDSFLNTSRRDSFLLPIGTSDFDRFNRNSIDETQQNSNGVVVNSGNGNGISNTGPFSRNESIFFPRYSFDSTSNNGSFSGLSTTSSSALNPPIQTPPLHGSSGGPLSIIPAIPSTTATNTATNTTSSGSAKSSSSLQSSTSHSSSKTKISKFTNNWFNIRPKLIFNSSNNKHKLNVTSIKCIKLIFIRKI</sequence>
<name>A0A9W6T8A7_CANBO</name>
<evidence type="ECO:0000313" key="3">
    <source>
        <dbReference type="Proteomes" id="UP001165120"/>
    </source>
</evidence>
<dbReference type="Proteomes" id="UP001165120">
    <property type="component" value="Unassembled WGS sequence"/>
</dbReference>
<dbReference type="EMBL" id="BSXN01004141">
    <property type="protein sequence ID" value="GME80652.1"/>
    <property type="molecule type" value="Genomic_DNA"/>
</dbReference>
<feature type="compositionally biased region" description="Low complexity" evidence="1">
    <location>
        <begin position="130"/>
        <end position="140"/>
    </location>
</feature>
<gene>
    <name evidence="2" type="ORF">Cboi02_000643500</name>
</gene>
<evidence type="ECO:0000256" key="1">
    <source>
        <dbReference type="SAM" id="MobiDB-lite"/>
    </source>
</evidence>